<accession>A0A931HT66</accession>
<evidence type="ECO:0000313" key="2">
    <source>
        <dbReference type="Proteomes" id="UP000614490"/>
    </source>
</evidence>
<organism evidence="1 2">
    <name type="scientific">Halobacillus yeomjeoni</name>
    <dbReference type="NCBI Taxonomy" id="311194"/>
    <lineage>
        <taxon>Bacteria</taxon>
        <taxon>Bacillati</taxon>
        <taxon>Bacillota</taxon>
        <taxon>Bacilli</taxon>
        <taxon>Bacillales</taxon>
        <taxon>Bacillaceae</taxon>
        <taxon>Halobacillus</taxon>
    </lineage>
</organism>
<reference evidence="1 2" key="1">
    <citation type="journal article" date="2005" name="Int. J. Syst. Evol. Microbiol.">
        <title>Halobacillus yeomjeoni sp. nov., isolated from a marine solar saltern in Korea.</title>
        <authorList>
            <person name="Yoon J.H."/>
            <person name="Kang S.J."/>
            <person name="Lee C.H."/>
            <person name="Oh H.W."/>
            <person name="Oh T.K."/>
        </authorList>
    </citation>
    <scope>NUCLEOTIDE SEQUENCE [LARGE SCALE GENOMIC DNA]</scope>
    <source>
        <strain evidence="1 2">KCTC 3957</strain>
    </source>
</reference>
<sequence length="112" mass="13563">MGDLYDYNYHKTKKLLQERFRHKGLVYEVYRSAVEFIHHNLEEKYDDPLDHLTTHVQLRELFKGDEQKLAATLNDLVQYWKIERSEERIQVGFEVLETIGDLCEYIEKRVKC</sequence>
<keyword evidence="2" id="KW-1185">Reference proteome</keyword>
<comment type="caution">
    <text evidence="1">The sequence shown here is derived from an EMBL/GenBank/DDBJ whole genome shotgun (WGS) entry which is preliminary data.</text>
</comment>
<dbReference type="Proteomes" id="UP000614490">
    <property type="component" value="Unassembled WGS sequence"/>
</dbReference>
<proteinExistence type="predicted"/>
<name>A0A931HT66_9BACI</name>
<gene>
    <name evidence="1" type="ORF">H0267_01650</name>
</gene>
<dbReference type="RefSeq" id="WP_197315546.1">
    <property type="nucleotide sequence ID" value="NZ_JADZSC010000001.1"/>
</dbReference>
<evidence type="ECO:0000313" key="1">
    <source>
        <dbReference type="EMBL" id="MBH0228904.1"/>
    </source>
</evidence>
<dbReference type="EMBL" id="JADZSC010000001">
    <property type="protein sequence ID" value="MBH0228904.1"/>
    <property type="molecule type" value="Genomic_DNA"/>
</dbReference>
<dbReference type="AlphaFoldDB" id="A0A931HT66"/>
<protein>
    <submittedName>
        <fullName evidence="1">Uncharacterized protein</fullName>
    </submittedName>
</protein>